<feature type="chain" id="PRO_5017216252" description="Apple domain-containing protein" evidence="1">
    <location>
        <begin position="20"/>
        <end position="145"/>
    </location>
</feature>
<name>A0A388KVI9_CHABU</name>
<evidence type="ECO:0000313" key="2">
    <source>
        <dbReference type="EMBL" id="GBG73992.1"/>
    </source>
</evidence>
<keyword evidence="1" id="KW-0732">Signal</keyword>
<dbReference type="Proteomes" id="UP000265515">
    <property type="component" value="Unassembled WGS sequence"/>
</dbReference>
<dbReference type="AlphaFoldDB" id="A0A388KVI9"/>
<keyword evidence="3" id="KW-1185">Reference proteome</keyword>
<dbReference type="EMBL" id="BFEA01000194">
    <property type="protein sequence ID" value="GBG73992.1"/>
    <property type="molecule type" value="Genomic_DNA"/>
</dbReference>
<reference evidence="2 3" key="1">
    <citation type="journal article" date="2018" name="Cell">
        <title>The Chara Genome: Secondary Complexity and Implications for Plant Terrestrialization.</title>
        <authorList>
            <person name="Nishiyama T."/>
            <person name="Sakayama H."/>
            <person name="Vries J.D."/>
            <person name="Buschmann H."/>
            <person name="Saint-Marcoux D."/>
            <person name="Ullrich K.K."/>
            <person name="Haas F.B."/>
            <person name="Vanderstraeten L."/>
            <person name="Becker D."/>
            <person name="Lang D."/>
            <person name="Vosolsobe S."/>
            <person name="Rombauts S."/>
            <person name="Wilhelmsson P.K.I."/>
            <person name="Janitza P."/>
            <person name="Kern R."/>
            <person name="Heyl A."/>
            <person name="Rumpler F."/>
            <person name="Villalobos L.I.A.C."/>
            <person name="Clay J.M."/>
            <person name="Skokan R."/>
            <person name="Toyoda A."/>
            <person name="Suzuki Y."/>
            <person name="Kagoshima H."/>
            <person name="Schijlen E."/>
            <person name="Tajeshwar N."/>
            <person name="Catarino B."/>
            <person name="Hetherington A.J."/>
            <person name="Saltykova A."/>
            <person name="Bonnot C."/>
            <person name="Breuninger H."/>
            <person name="Symeonidi A."/>
            <person name="Radhakrishnan G.V."/>
            <person name="Van Nieuwerburgh F."/>
            <person name="Deforce D."/>
            <person name="Chang C."/>
            <person name="Karol K.G."/>
            <person name="Hedrich R."/>
            <person name="Ulvskov P."/>
            <person name="Glockner G."/>
            <person name="Delwiche C.F."/>
            <person name="Petrasek J."/>
            <person name="Van de Peer Y."/>
            <person name="Friml J."/>
            <person name="Beilby M."/>
            <person name="Dolan L."/>
            <person name="Kohara Y."/>
            <person name="Sugano S."/>
            <person name="Fujiyama A."/>
            <person name="Delaux P.-M."/>
            <person name="Quint M."/>
            <person name="TheiBen G."/>
            <person name="Hagemann M."/>
            <person name="Harholt J."/>
            <person name="Dunand C."/>
            <person name="Zachgo S."/>
            <person name="Langdale J."/>
            <person name="Maumus F."/>
            <person name="Straeten D.V.D."/>
            <person name="Gould S.B."/>
            <person name="Rensing S.A."/>
        </authorList>
    </citation>
    <scope>NUCLEOTIDE SEQUENCE [LARGE SCALE GENOMIC DNA]</scope>
    <source>
        <strain evidence="2 3">S276</strain>
    </source>
</reference>
<organism evidence="2 3">
    <name type="scientific">Chara braunii</name>
    <name type="common">Braun's stonewort</name>
    <dbReference type="NCBI Taxonomy" id="69332"/>
    <lineage>
        <taxon>Eukaryota</taxon>
        <taxon>Viridiplantae</taxon>
        <taxon>Streptophyta</taxon>
        <taxon>Charophyceae</taxon>
        <taxon>Charales</taxon>
        <taxon>Characeae</taxon>
        <taxon>Chara</taxon>
    </lineage>
</organism>
<evidence type="ECO:0000313" key="3">
    <source>
        <dbReference type="Proteomes" id="UP000265515"/>
    </source>
</evidence>
<gene>
    <name evidence="2" type="ORF">CBR_g17702</name>
</gene>
<evidence type="ECO:0000256" key="1">
    <source>
        <dbReference type="SAM" id="SignalP"/>
    </source>
</evidence>
<protein>
    <recommendedName>
        <fullName evidence="4">Apple domain-containing protein</fullName>
    </recommendedName>
</protein>
<evidence type="ECO:0008006" key="4">
    <source>
        <dbReference type="Google" id="ProtNLM"/>
    </source>
</evidence>
<comment type="caution">
    <text evidence="2">The sequence shown here is derived from an EMBL/GenBank/DDBJ whole genome shotgun (WGS) entry which is preliminary data.</text>
</comment>
<feature type="signal peptide" evidence="1">
    <location>
        <begin position="1"/>
        <end position="19"/>
    </location>
</feature>
<proteinExistence type="predicted"/>
<sequence>MARLLLLATLVLVISVVIAANDQDQVDVQKIADLKIPSPGSASSTSADGAAKSGTSQTAVVARGSIKYAYSCWTNSIPQGSNSLFTVSVRPNKLSSCFTACAIYKKNGCKGFVWSQKYSACVLKKKVSKIYYPFYGYVTCSIRWL</sequence>
<accession>A0A388KVI9</accession>
<dbReference type="Gramene" id="GBG73992">
    <property type="protein sequence ID" value="GBG73992"/>
    <property type="gene ID" value="CBR_g17702"/>
</dbReference>